<sequence>MIHLHLTAIVLAVVLFIVTLLSYMKNSSAENKGGKITHMILRVVYLLVLFSGLMIYVQNMDVISALGSHMMYGIKVLCGLFSIALMEMALVKTRKNGMGGMWLIITIVLIIATFILGATLPLGTMAFN</sequence>
<evidence type="ECO:0000256" key="3">
    <source>
        <dbReference type="ARBA" id="ARBA00022989"/>
    </source>
</evidence>
<name>A0A6V7R7T9_9BACL</name>
<evidence type="ECO:0000256" key="2">
    <source>
        <dbReference type="ARBA" id="ARBA00022692"/>
    </source>
</evidence>
<feature type="transmembrane region" description="Helical" evidence="5">
    <location>
        <begin position="69"/>
        <end position="90"/>
    </location>
</feature>
<keyword evidence="2 5" id="KW-0812">Transmembrane</keyword>
<feature type="transmembrane region" description="Helical" evidence="5">
    <location>
        <begin position="36"/>
        <end position="57"/>
    </location>
</feature>
<feature type="transmembrane region" description="Helical" evidence="5">
    <location>
        <begin position="6"/>
        <end position="24"/>
    </location>
</feature>
<protein>
    <submittedName>
        <fullName evidence="6">Uncharacterized protein</fullName>
    </submittedName>
</protein>
<dbReference type="RefSeq" id="WP_186085477.1">
    <property type="nucleotide sequence ID" value="NZ_BMDB01000001.1"/>
</dbReference>
<accession>A0A6V7R7T9</accession>
<evidence type="ECO:0000256" key="5">
    <source>
        <dbReference type="SAM" id="Phobius"/>
    </source>
</evidence>
<proteinExistence type="predicted"/>
<reference evidence="6 7" key="1">
    <citation type="submission" date="2020-07" db="EMBL/GenBank/DDBJ databases">
        <authorList>
            <person name="Criscuolo A."/>
        </authorList>
    </citation>
    <scope>NUCLEOTIDE SEQUENCE [LARGE SCALE GENOMIC DNA]</scope>
    <source>
        <strain evidence="7">CIP 111030</strain>
    </source>
</reference>
<dbReference type="EMBL" id="CAJEWE010000006">
    <property type="protein sequence ID" value="CAD2072882.1"/>
    <property type="molecule type" value="Genomic_DNA"/>
</dbReference>
<comment type="caution">
    <text evidence="6">The sequence shown here is derived from an EMBL/GenBank/DDBJ whole genome shotgun (WGS) entry which is preliminary data.</text>
</comment>
<organism evidence="6 7">
    <name type="scientific">Phocicoccus schoeneichii</name>
    <dbReference type="NCBI Taxonomy" id="1812261"/>
    <lineage>
        <taxon>Bacteria</taxon>
        <taxon>Bacillati</taxon>
        <taxon>Bacillota</taxon>
        <taxon>Bacilli</taxon>
        <taxon>Bacillales</taxon>
        <taxon>Salinicoccaceae</taxon>
        <taxon>Phocicoccus</taxon>
    </lineage>
</organism>
<dbReference type="InterPro" id="IPR010899">
    <property type="entry name" value="UPF0344"/>
</dbReference>
<keyword evidence="7" id="KW-1185">Reference proteome</keyword>
<keyword evidence="1" id="KW-1003">Cell membrane</keyword>
<dbReference type="Pfam" id="PF07457">
    <property type="entry name" value="DUF1516"/>
    <property type="match status" value="1"/>
</dbReference>
<evidence type="ECO:0000313" key="7">
    <source>
        <dbReference type="Proteomes" id="UP000521032"/>
    </source>
</evidence>
<gene>
    <name evidence="6" type="ORF">JEOSCH030_00471</name>
</gene>
<feature type="transmembrane region" description="Helical" evidence="5">
    <location>
        <begin position="102"/>
        <end position="127"/>
    </location>
</feature>
<evidence type="ECO:0000256" key="1">
    <source>
        <dbReference type="ARBA" id="ARBA00022475"/>
    </source>
</evidence>
<keyword evidence="3 5" id="KW-1133">Transmembrane helix</keyword>
<dbReference type="Proteomes" id="UP000521032">
    <property type="component" value="Unassembled WGS sequence"/>
</dbReference>
<keyword evidence="4 5" id="KW-0472">Membrane</keyword>
<evidence type="ECO:0000313" key="6">
    <source>
        <dbReference type="EMBL" id="CAD2072882.1"/>
    </source>
</evidence>
<dbReference type="AlphaFoldDB" id="A0A6V7R7T9"/>
<evidence type="ECO:0000256" key="4">
    <source>
        <dbReference type="ARBA" id="ARBA00023136"/>
    </source>
</evidence>